<keyword evidence="4" id="KW-1133">Transmembrane helix</keyword>
<reference evidence="5 6" key="1">
    <citation type="submission" date="2024-11" db="EMBL/GenBank/DDBJ databases">
        <title>A near-complete genome assembly of Cinchona calisaya.</title>
        <authorList>
            <person name="Lian D.C."/>
            <person name="Zhao X.W."/>
            <person name="Wei L."/>
        </authorList>
    </citation>
    <scope>NUCLEOTIDE SEQUENCE [LARGE SCALE GENOMIC DNA]</scope>
    <source>
        <tissue evidence="5">Nenye</tissue>
    </source>
</reference>
<comment type="caution">
    <text evidence="5">The sequence shown here is derived from an EMBL/GenBank/DDBJ whole genome shotgun (WGS) entry which is preliminary data.</text>
</comment>
<evidence type="ECO:0000256" key="3">
    <source>
        <dbReference type="PROSITE-ProRule" id="PRU00708"/>
    </source>
</evidence>
<sequence length="649" mass="74390">MGISRISCKKGFRYSSKPFSLSPKTLKPLSSFTPPHTTLHFLSNYSTGPASNYSSESKKFLKQPFLPNSSCAFPSSSHFGSISFCNSSTGLSSKFHLFHPFRQSLKSLTMLKCSSSNISSVYGESFCRFFSVSSSDRLSVSEKNLEWKCRQDNDDKVNLSPSMNSKIIEIIKSGDAGMESKLSLVGSRLTIESINEVFKVLNCERISGVRFFRWIRNDNKRWRLSAEFCSLVINNCGYLGDYMTMESLLHEFKSERICLDENAFCFLLVVSSSEELLVESVRRIIDLLNVVGGSCRNSGICALIEMFCNSNLFEMAKFVIDITEKKESHYNILIRQRCKSGHFEEARGIIAEMTVPTVKSYNYLLGSLCKNDKTAEAYSLVEEMEKKGVLPDAITFEILIHNACIHVNVDLAKQLLDKMAESSLEPRLTTHAAFLKAFFRAERYEEAHTYVTDSSVKYKQSSCAIYSLLADLHRGKGDLMAARGIIIELMDKGLKPSFRVYINIVAQLKKTGRKDLARDLKNRFHNLAIVPSNFSVLVKEIQILTRICAIFMLVVFAICMLKVLLNGFRFRFITVRNQDALFLSLEEIKKHENQRKSMKKNSLQYKPIQIWERMQRRLLDFYCTSTVLYYWRFVECDFFLNFFWTFKSL</sequence>
<dbReference type="Proteomes" id="UP001630127">
    <property type="component" value="Unassembled WGS sequence"/>
</dbReference>
<dbReference type="InterPro" id="IPR011990">
    <property type="entry name" value="TPR-like_helical_dom_sf"/>
</dbReference>
<comment type="similarity">
    <text evidence="1">Belongs to the PPR family. P subfamily.</text>
</comment>
<feature type="repeat" description="PPR" evidence="3">
    <location>
        <begin position="392"/>
        <end position="426"/>
    </location>
</feature>
<evidence type="ECO:0000256" key="4">
    <source>
        <dbReference type="SAM" id="Phobius"/>
    </source>
</evidence>
<dbReference type="EMBL" id="JBJUIK010000001">
    <property type="protein sequence ID" value="KAL3537595.1"/>
    <property type="molecule type" value="Genomic_DNA"/>
</dbReference>
<keyword evidence="2" id="KW-0677">Repeat</keyword>
<evidence type="ECO:0000313" key="6">
    <source>
        <dbReference type="Proteomes" id="UP001630127"/>
    </source>
</evidence>
<dbReference type="Pfam" id="PF01535">
    <property type="entry name" value="PPR"/>
    <property type="match status" value="1"/>
</dbReference>
<dbReference type="PROSITE" id="PS51375">
    <property type="entry name" value="PPR"/>
    <property type="match status" value="2"/>
</dbReference>
<dbReference type="PANTHER" id="PTHR47936:SF3">
    <property type="entry name" value="PENTACOTRIPEPTIDE-REPEAT REGION OF PRORP DOMAIN-CONTAINING PROTEIN"/>
    <property type="match status" value="1"/>
</dbReference>
<feature type="transmembrane region" description="Helical" evidence="4">
    <location>
        <begin position="543"/>
        <end position="565"/>
    </location>
</feature>
<keyword evidence="4" id="KW-0812">Transmembrane</keyword>
<dbReference type="Pfam" id="PF13041">
    <property type="entry name" value="PPR_2"/>
    <property type="match status" value="1"/>
</dbReference>
<protein>
    <recommendedName>
        <fullName evidence="7">Pentatricopeptide repeat-containing protein</fullName>
    </recommendedName>
</protein>
<evidence type="ECO:0000313" key="5">
    <source>
        <dbReference type="EMBL" id="KAL3537595.1"/>
    </source>
</evidence>
<dbReference type="PANTHER" id="PTHR47936">
    <property type="entry name" value="PPR_LONG DOMAIN-CONTAINING PROTEIN"/>
    <property type="match status" value="1"/>
</dbReference>
<keyword evidence="6" id="KW-1185">Reference proteome</keyword>
<dbReference type="AlphaFoldDB" id="A0ABD3B232"/>
<evidence type="ECO:0000256" key="1">
    <source>
        <dbReference type="ARBA" id="ARBA00007626"/>
    </source>
</evidence>
<proteinExistence type="inferred from homology"/>
<evidence type="ECO:0000256" key="2">
    <source>
        <dbReference type="ARBA" id="ARBA00022737"/>
    </source>
</evidence>
<keyword evidence="4" id="KW-0472">Membrane</keyword>
<dbReference type="NCBIfam" id="TIGR00756">
    <property type="entry name" value="PPR"/>
    <property type="match status" value="1"/>
</dbReference>
<gene>
    <name evidence="5" type="ORF">ACH5RR_000961</name>
</gene>
<feature type="repeat" description="PPR" evidence="3">
    <location>
        <begin position="357"/>
        <end position="391"/>
    </location>
</feature>
<name>A0ABD3B232_9GENT</name>
<organism evidence="5 6">
    <name type="scientific">Cinchona calisaya</name>
    <dbReference type="NCBI Taxonomy" id="153742"/>
    <lineage>
        <taxon>Eukaryota</taxon>
        <taxon>Viridiplantae</taxon>
        <taxon>Streptophyta</taxon>
        <taxon>Embryophyta</taxon>
        <taxon>Tracheophyta</taxon>
        <taxon>Spermatophyta</taxon>
        <taxon>Magnoliopsida</taxon>
        <taxon>eudicotyledons</taxon>
        <taxon>Gunneridae</taxon>
        <taxon>Pentapetalae</taxon>
        <taxon>asterids</taxon>
        <taxon>lamiids</taxon>
        <taxon>Gentianales</taxon>
        <taxon>Rubiaceae</taxon>
        <taxon>Cinchonoideae</taxon>
        <taxon>Cinchoneae</taxon>
        <taxon>Cinchona</taxon>
    </lineage>
</organism>
<accession>A0ABD3B232</accession>
<dbReference type="Gene3D" id="1.25.40.10">
    <property type="entry name" value="Tetratricopeptide repeat domain"/>
    <property type="match status" value="1"/>
</dbReference>
<dbReference type="InterPro" id="IPR002885">
    <property type="entry name" value="PPR_rpt"/>
</dbReference>
<evidence type="ECO:0008006" key="7">
    <source>
        <dbReference type="Google" id="ProtNLM"/>
    </source>
</evidence>